<dbReference type="InterPro" id="IPR021858">
    <property type="entry name" value="Fun_TF"/>
</dbReference>
<dbReference type="PANTHER" id="PTHR37534:SF20">
    <property type="entry name" value="PRO1A C6 ZINK-FINGER PROTEIN"/>
    <property type="match status" value="1"/>
</dbReference>
<evidence type="ECO:0008006" key="6">
    <source>
        <dbReference type="Google" id="ProtNLM"/>
    </source>
</evidence>
<dbReference type="Pfam" id="PF11951">
    <property type="entry name" value="Fungal_trans_2"/>
    <property type="match status" value="1"/>
</dbReference>
<evidence type="ECO:0000313" key="4">
    <source>
        <dbReference type="EMBL" id="SJL09665.1"/>
    </source>
</evidence>
<dbReference type="Proteomes" id="UP000219338">
    <property type="component" value="Unassembled WGS sequence"/>
</dbReference>
<evidence type="ECO:0000256" key="1">
    <source>
        <dbReference type="ARBA" id="ARBA00004123"/>
    </source>
</evidence>
<feature type="region of interest" description="Disordered" evidence="3">
    <location>
        <begin position="1"/>
        <end position="21"/>
    </location>
</feature>
<sequence length="639" mass="71975">MPSAKNGIKKHGAPKSKGSVRAKSGCYTCRIRRKAISLFLQILIHYTMWRHGVARIQKCDEDRDEHGNCKSCVRLKLQCLGFGPKRPEWLKEQHTKLRADIKNFLAGNGMIKGHASTNNRDTNPDQILLLRQEDDPMSSSESPDSRNVDLPIAGGEYSRNTSAMRDEPWTGTYVDAAYTEDALELQLRHESPYDDGQPYDIMHYPNSLPGWSGPSMRSNIAPSYNLLFTMPDDDSFESTMSFYPTTTMLPGGSADELVNHYLNVVVAMQFQLADKIRLPEVIYNAVEGDCYRNAARLLAFIHQKRQAMPSVPALQDSTPRRQYDDLKLALSRGSSYTEDEAMASLTVISSFLFDGGKGEWQWWLEVAFKYARTILNRYISPRAALMSCTEKERFLVKTAIWFDVLASVTTQNPPLFLEIIRELFAPDASGITELYESVPAELSMMTVMGCESRVVWALAETSYLAYWKQRQLDRGVLSVPSLFTRSQSIDLCLSEPLQFPRNESQVDEARNRSSEIFRTSARVYLRAVVSGDHPGVADIAASVQDAFTILGDMNRCCTAQVRTAVIRSTVFAFFVCGCLTDNPSHRHILRALLAGEGSVGNCSALVHLLDKVWSIRSRMSRQDPVPWRQILNDEKMLLV</sequence>
<comment type="subcellular location">
    <subcellularLocation>
        <location evidence="1">Nucleus</location>
    </subcellularLocation>
</comment>
<evidence type="ECO:0000313" key="5">
    <source>
        <dbReference type="Proteomes" id="UP000219338"/>
    </source>
</evidence>
<name>A0A284RLT5_ARMOS</name>
<dbReference type="STRING" id="47428.A0A284RLT5"/>
<gene>
    <name evidence="4" type="ORF">ARMOST_13046</name>
</gene>
<protein>
    <recommendedName>
        <fullName evidence="6">Zn(2)-C6 fungal-type domain-containing protein</fullName>
    </recommendedName>
</protein>
<keyword evidence="5" id="KW-1185">Reference proteome</keyword>
<accession>A0A284RLT5</accession>
<evidence type="ECO:0000256" key="3">
    <source>
        <dbReference type="SAM" id="MobiDB-lite"/>
    </source>
</evidence>
<dbReference type="OrthoDB" id="5419315at2759"/>
<dbReference type="PANTHER" id="PTHR37534">
    <property type="entry name" value="TRANSCRIPTIONAL ACTIVATOR PROTEIN UGA3"/>
    <property type="match status" value="1"/>
</dbReference>
<dbReference type="OMA" id="DWMRENN"/>
<keyword evidence="2" id="KW-0539">Nucleus</keyword>
<evidence type="ECO:0000256" key="2">
    <source>
        <dbReference type="ARBA" id="ARBA00023242"/>
    </source>
</evidence>
<organism evidence="4 5">
    <name type="scientific">Armillaria ostoyae</name>
    <name type="common">Armillaria root rot fungus</name>
    <dbReference type="NCBI Taxonomy" id="47428"/>
    <lineage>
        <taxon>Eukaryota</taxon>
        <taxon>Fungi</taxon>
        <taxon>Dikarya</taxon>
        <taxon>Basidiomycota</taxon>
        <taxon>Agaricomycotina</taxon>
        <taxon>Agaricomycetes</taxon>
        <taxon>Agaricomycetidae</taxon>
        <taxon>Agaricales</taxon>
        <taxon>Marasmiineae</taxon>
        <taxon>Physalacriaceae</taxon>
        <taxon>Armillaria</taxon>
    </lineage>
</organism>
<proteinExistence type="predicted"/>
<dbReference type="GO" id="GO:0005634">
    <property type="term" value="C:nucleus"/>
    <property type="evidence" value="ECO:0007669"/>
    <property type="project" value="UniProtKB-SubCell"/>
</dbReference>
<feature type="compositionally biased region" description="Basic residues" evidence="3">
    <location>
        <begin position="7"/>
        <end position="20"/>
    </location>
</feature>
<reference evidence="5" key="1">
    <citation type="journal article" date="2017" name="Nat. Ecol. Evol.">
        <title>Genome expansion and lineage-specific genetic innovations in the forest pathogenic fungi Armillaria.</title>
        <authorList>
            <person name="Sipos G."/>
            <person name="Prasanna A.N."/>
            <person name="Walter M.C."/>
            <person name="O'Connor E."/>
            <person name="Balint B."/>
            <person name="Krizsan K."/>
            <person name="Kiss B."/>
            <person name="Hess J."/>
            <person name="Varga T."/>
            <person name="Slot J."/>
            <person name="Riley R."/>
            <person name="Boka B."/>
            <person name="Rigling D."/>
            <person name="Barry K."/>
            <person name="Lee J."/>
            <person name="Mihaltcheva S."/>
            <person name="LaButti K."/>
            <person name="Lipzen A."/>
            <person name="Waldron R."/>
            <person name="Moloney N.M."/>
            <person name="Sperisen C."/>
            <person name="Kredics L."/>
            <person name="Vagvoelgyi C."/>
            <person name="Patrignani A."/>
            <person name="Fitzpatrick D."/>
            <person name="Nagy I."/>
            <person name="Doyle S."/>
            <person name="Anderson J.B."/>
            <person name="Grigoriev I.V."/>
            <person name="Gueldener U."/>
            <person name="Muensterkoetter M."/>
            <person name="Nagy L.G."/>
        </authorList>
    </citation>
    <scope>NUCLEOTIDE SEQUENCE [LARGE SCALE GENOMIC DNA]</scope>
    <source>
        <strain evidence="5">C18/9</strain>
    </source>
</reference>
<feature type="region of interest" description="Disordered" evidence="3">
    <location>
        <begin position="134"/>
        <end position="163"/>
    </location>
</feature>
<dbReference type="AlphaFoldDB" id="A0A284RLT5"/>
<dbReference type="EMBL" id="FUEG01000011">
    <property type="protein sequence ID" value="SJL09665.1"/>
    <property type="molecule type" value="Genomic_DNA"/>
</dbReference>